<dbReference type="SMART" id="SM00382">
    <property type="entry name" value="AAA"/>
    <property type="match status" value="1"/>
</dbReference>
<dbReference type="SUPFAM" id="SSF52540">
    <property type="entry name" value="P-loop containing nucleoside triphosphate hydrolases"/>
    <property type="match status" value="1"/>
</dbReference>
<dbReference type="Pfam" id="PF13173">
    <property type="entry name" value="AAA_14"/>
    <property type="match status" value="1"/>
</dbReference>
<dbReference type="PANTHER" id="PTHR42990">
    <property type="entry name" value="ATPASE"/>
    <property type="match status" value="1"/>
</dbReference>
<organism evidence="2 3">
    <name type="scientific">Algoriphagus marincola HL-49</name>
    <dbReference type="NCBI Taxonomy" id="1305737"/>
    <lineage>
        <taxon>Bacteria</taxon>
        <taxon>Pseudomonadati</taxon>
        <taxon>Bacteroidota</taxon>
        <taxon>Cytophagia</taxon>
        <taxon>Cytophagales</taxon>
        <taxon>Cyclobacteriaceae</taxon>
        <taxon>Algoriphagus</taxon>
    </lineage>
</organism>
<protein>
    <submittedName>
        <fullName evidence="2">ATPase with DUF4143 domain</fullName>
    </submittedName>
</protein>
<dbReference type="EMBL" id="LJXT01000042">
    <property type="protein sequence ID" value="KPQ16197.1"/>
    <property type="molecule type" value="Genomic_DNA"/>
</dbReference>
<dbReference type="eggNOG" id="COG1373">
    <property type="taxonomic scope" value="Bacteria"/>
</dbReference>
<comment type="caution">
    <text evidence="2">The sequence shown here is derived from an EMBL/GenBank/DDBJ whole genome shotgun (WGS) entry which is preliminary data.</text>
</comment>
<accession>A0A0P7Y7T1</accession>
<dbReference type="OrthoDB" id="9768467at2"/>
<dbReference type="Proteomes" id="UP000050421">
    <property type="component" value="Unassembled WGS sequence"/>
</dbReference>
<proteinExistence type="predicted"/>
<gene>
    <name evidence="2" type="ORF">HLUCCX10_08150</name>
</gene>
<dbReference type="STRING" id="1305737.GCA_000526355_02324"/>
<reference evidence="2 3" key="1">
    <citation type="submission" date="2015-09" db="EMBL/GenBank/DDBJ databases">
        <title>Identification and resolution of microdiversity through metagenomic sequencing of parallel consortia.</title>
        <authorList>
            <person name="Nelson W.C."/>
            <person name="Romine M.F."/>
            <person name="Lindemann S.R."/>
        </authorList>
    </citation>
    <scope>NUCLEOTIDE SEQUENCE [LARGE SCALE GENOMIC DNA]</scope>
    <source>
        <strain evidence="2">HL-49</strain>
    </source>
</reference>
<dbReference type="PATRIC" id="fig|1305737.6.peg.2278"/>
<dbReference type="InterPro" id="IPR003593">
    <property type="entry name" value="AAA+_ATPase"/>
</dbReference>
<name>A0A0P7Y7T1_9BACT</name>
<evidence type="ECO:0000313" key="3">
    <source>
        <dbReference type="Proteomes" id="UP000050421"/>
    </source>
</evidence>
<dbReference type="InterPro" id="IPR041682">
    <property type="entry name" value="AAA_14"/>
</dbReference>
<dbReference type="AlphaFoldDB" id="A0A0P7Y7T1"/>
<feature type="domain" description="AAA+ ATPase" evidence="1">
    <location>
        <begin position="30"/>
        <end position="159"/>
    </location>
</feature>
<dbReference type="Gene3D" id="3.40.50.300">
    <property type="entry name" value="P-loop containing nucleotide triphosphate hydrolases"/>
    <property type="match status" value="1"/>
</dbReference>
<evidence type="ECO:0000259" key="1">
    <source>
        <dbReference type="SMART" id="SM00382"/>
    </source>
</evidence>
<dbReference type="PANTHER" id="PTHR42990:SF1">
    <property type="entry name" value="AAA+ ATPASE DOMAIN-CONTAINING PROTEIN"/>
    <property type="match status" value="1"/>
</dbReference>
<evidence type="ECO:0000313" key="2">
    <source>
        <dbReference type="EMBL" id="KPQ16197.1"/>
    </source>
</evidence>
<sequence length="397" mass="45195">MQILIDFQDSLLQGIKENFQRFLNKKINWNQRMIGIKGPRGAGKTTLMLQHLKFTLSKNQVNGLYVTADHPWFYQNNLLDTAMTWFKQGGQVLLIDEVHKYPNWSRELKNIYDGLPQLQVIFSASSALDIYRGESDLSRRVISYTLPGLSFREYLKLSETADFPSFTLEDIQHRHREISQEVISTIRPLLYFEKYLSKGYLPIFVEGENEYGSKLEQIINTVVDTDLAYISSYNAGTAAKVKKLLGVIAESAPFKPNISSISNKLGISRDRILEHIYQLKDARILNVLLAEGKGVSRLQKPDKLYLENTNLSFAINSSPDKGALRETFLLNQLLNSGHEVYEPKKGDFLVNGITLEVGGKNKSSQQVLNEVEYLIANDDIETGWGVKAPLWLFGFLY</sequence>
<dbReference type="InterPro" id="IPR027417">
    <property type="entry name" value="P-loop_NTPase"/>
</dbReference>